<gene>
    <name evidence="2" type="ORF">O4220_23930</name>
</gene>
<sequence length="181" mass="19914">MTDGKNHSELWLLRTYFGDGDDCAWTTLTEQAHRARSSVPDAALVISSDRTQCQQRIRRVLARLATRAQANDGLYVAIADKQTFLRHDRMLLTIDCSAVPRNAERIPAIRMAPPSAFRLGIDGGSPNTERSIDPNRRPMAEAALAQIDSESTVADFAASVGDAIRASLRWRTEMARDGSCG</sequence>
<reference evidence="2" key="1">
    <citation type="submission" date="2022-12" db="EMBL/GenBank/DDBJ databases">
        <authorList>
            <person name="Krivoruchko A.V."/>
            <person name="Elkin A."/>
        </authorList>
    </citation>
    <scope>NUCLEOTIDE SEQUENCE</scope>
    <source>
        <strain evidence="2">IEGM 1391</strain>
    </source>
</reference>
<dbReference type="EMBL" id="JAPWIJ010000012">
    <property type="protein sequence ID" value="MCZ4521580.1"/>
    <property type="molecule type" value="Genomic_DNA"/>
</dbReference>
<evidence type="ECO:0000313" key="3">
    <source>
        <dbReference type="Proteomes" id="UP001081071"/>
    </source>
</evidence>
<dbReference type="Proteomes" id="UP001081071">
    <property type="component" value="Unassembled WGS sequence"/>
</dbReference>
<comment type="caution">
    <text evidence="2">The sequence shown here is derived from an EMBL/GenBank/DDBJ whole genome shotgun (WGS) entry which is preliminary data.</text>
</comment>
<dbReference type="RefSeq" id="WP_269608035.1">
    <property type="nucleotide sequence ID" value="NZ_JAPWIJ010000012.1"/>
</dbReference>
<accession>A0ABT4MKR5</accession>
<keyword evidence="3" id="KW-1185">Reference proteome</keyword>
<organism evidence="2 3">
    <name type="scientific">Rhodococcus ruber</name>
    <dbReference type="NCBI Taxonomy" id="1830"/>
    <lineage>
        <taxon>Bacteria</taxon>
        <taxon>Bacillati</taxon>
        <taxon>Actinomycetota</taxon>
        <taxon>Actinomycetes</taxon>
        <taxon>Mycobacteriales</taxon>
        <taxon>Nocardiaceae</taxon>
        <taxon>Rhodococcus</taxon>
    </lineage>
</organism>
<feature type="domain" description="DUF6924" evidence="1">
    <location>
        <begin position="10"/>
        <end position="112"/>
    </location>
</feature>
<protein>
    <recommendedName>
        <fullName evidence="1">DUF6924 domain-containing protein</fullName>
    </recommendedName>
</protein>
<proteinExistence type="predicted"/>
<dbReference type="Pfam" id="PF21962">
    <property type="entry name" value="DUF6924"/>
    <property type="match status" value="1"/>
</dbReference>
<evidence type="ECO:0000259" key="1">
    <source>
        <dbReference type="Pfam" id="PF21962"/>
    </source>
</evidence>
<name>A0ABT4MKR5_9NOCA</name>
<dbReference type="InterPro" id="IPR053832">
    <property type="entry name" value="DUF6924"/>
</dbReference>
<evidence type="ECO:0000313" key="2">
    <source>
        <dbReference type="EMBL" id="MCZ4521580.1"/>
    </source>
</evidence>